<evidence type="ECO:0000256" key="2">
    <source>
        <dbReference type="ARBA" id="ARBA00023004"/>
    </source>
</evidence>
<dbReference type="InterPro" id="IPR009051">
    <property type="entry name" value="Helical_ferredxn"/>
</dbReference>
<gene>
    <name evidence="5" type="ORF">K2U94_14815</name>
</gene>
<sequence>MNETAQKKDLTFRRFKTGETMWDWPDLTEKIFQQDKSYKCPTYVHRAPPCQGSCPSGHDIRGWLSIARGMDKPPVAGQAWQEYAFNRMVEANPFPATMGRVCPAPCEDGCNRNEVDDFVGINGVEQYVGDWAIEQKLALPTPSALSGKKIAVIGGGPAGLSAAWFLRGKGHAVTIFEAHELLGGMMRFGIPGYRTPREMLDAEIERITSLDGVEVRTNTRVGVDVSMDELERDYDAIFWGIGAQKGRPLPVPGADAVNCITGVEFLDAFNNGWVLSTAKNIVVVGGGDTSIDVASVARRIGHITARHEHDVATAATHGYTAHDVTGALAREGVKAVLTSLFPIEQMTAAEREREDAKREGVEIKGGVMPLEVIKGMDGSATGLRMCQCTVKGNAPTPVEGTEFVIECDMIISAIGQMADLAEGLEKLDGGRSAIAIDGLYKVKGLGKHFAGGDAVRPHLLTTAIGHGRVAAETIDHFLGGALEDKRPKVDVHQFNLLEELHHRHLDPTAYDHKQVRGTSDGKFAIHNYEDRGASQIIPHKALFKGHFTFVARNKRDERHVEADQVMGDFAERIVAFSEAQAQAEGQRCMSCGMCFECDNCVIFCPQTAVSRVPKKDRAVGRYVQTDYKKCIGCHICADVCPTGYIQMGLGE</sequence>
<keyword evidence="1" id="KW-0479">Metal-binding</keyword>
<dbReference type="NCBIfam" id="NF009410">
    <property type="entry name" value="PRK12771.1"/>
    <property type="match status" value="1"/>
</dbReference>
<dbReference type="Gene3D" id="1.10.1060.10">
    <property type="entry name" value="Alpha-helical ferredoxin"/>
    <property type="match status" value="1"/>
</dbReference>
<dbReference type="InterPro" id="IPR017896">
    <property type="entry name" value="4Fe4S_Fe-S-bd"/>
</dbReference>
<organism evidence="5 6">
    <name type="scientific">Candidatus Rhodoblastus alkanivorans</name>
    <dbReference type="NCBI Taxonomy" id="2954117"/>
    <lineage>
        <taxon>Bacteria</taxon>
        <taxon>Pseudomonadati</taxon>
        <taxon>Pseudomonadota</taxon>
        <taxon>Alphaproteobacteria</taxon>
        <taxon>Hyphomicrobiales</taxon>
        <taxon>Rhodoblastaceae</taxon>
        <taxon>Rhodoblastus</taxon>
    </lineage>
</organism>
<evidence type="ECO:0000259" key="4">
    <source>
        <dbReference type="PROSITE" id="PS51379"/>
    </source>
</evidence>
<evidence type="ECO:0000313" key="6">
    <source>
        <dbReference type="Proteomes" id="UP001139104"/>
    </source>
</evidence>
<dbReference type="PROSITE" id="PS51379">
    <property type="entry name" value="4FE4S_FER_2"/>
    <property type="match status" value="1"/>
</dbReference>
<dbReference type="Pfam" id="PF07992">
    <property type="entry name" value="Pyr_redox_2"/>
    <property type="match status" value="1"/>
</dbReference>
<evidence type="ECO:0000256" key="3">
    <source>
        <dbReference type="ARBA" id="ARBA00023014"/>
    </source>
</evidence>
<reference evidence="5" key="1">
    <citation type="journal article" date="2022" name="ISME J.">
        <title>Identification of active gaseous-alkane degraders at natural gas seeps.</title>
        <authorList>
            <person name="Farhan Ul Haque M."/>
            <person name="Hernandez M."/>
            <person name="Crombie A.T."/>
            <person name="Murrell J.C."/>
        </authorList>
    </citation>
    <scope>NUCLEOTIDE SEQUENCE</scope>
    <source>
        <strain evidence="5">PC2</strain>
    </source>
</reference>
<proteinExistence type="predicted"/>
<dbReference type="Pfam" id="PF12838">
    <property type="entry name" value="Fer4_7"/>
    <property type="match status" value="1"/>
</dbReference>
<dbReference type="SUPFAM" id="SSF51971">
    <property type="entry name" value="Nucleotide-binding domain"/>
    <property type="match status" value="1"/>
</dbReference>
<dbReference type="InterPro" id="IPR017900">
    <property type="entry name" value="4Fe4S_Fe_S_CS"/>
</dbReference>
<dbReference type="InterPro" id="IPR028261">
    <property type="entry name" value="DPD_II"/>
</dbReference>
<accession>A0ABS9Z8L1</accession>
<keyword evidence="2" id="KW-0408">Iron</keyword>
<dbReference type="InterPro" id="IPR036188">
    <property type="entry name" value="FAD/NAD-bd_sf"/>
</dbReference>
<dbReference type="SUPFAM" id="SSF54862">
    <property type="entry name" value="4Fe-4S ferredoxins"/>
    <property type="match status" value="1"/>
</dbReference>
<dbReference type="Gene3D" id="3.50.50.60">
    <property type="entry name" value="FAD/NAD(P)-binding domain"/>
    <property type="match status" value="2"/>
</dbReference>
<dbReference type="EMBL" id="JAIVFP010000001">
    <property type="protein sequence ID" value="MCI4684014.1"/>
    <property type="molecule type" value="Genomic_DNA"/>
</dbReference>
<name>A0ABS9Z8L1_9HYPH</name>
<dbReference type="PANTHER" id="PTHR42783">
    <property type="entry name" value="GLUTAMATE SYNTHASE [NADPH] SMALL CHAIN"/>
    <property type="match status" value="1"/>
</dbReference>
<protein>
    <submittedName>
        <fullName evidence="5">NAD(P)-binding protein</fullName>
    </submittedName>
</protein>
<keyword evidence="6" id="KW-1185">Reference proteome</keyword>
<comment type="caution">
    <text evidence="5">The sequence shown here is derived from an EMBL/GenBank/DDBJ whole genome shotgun (WGS) entry which is preliminary data.</text>
</comment>
<dbReference type="PRINTS" id="PR00419">
    <property type="entry name" value="ADXRDTASE"/>
</dbReference>
<evidence type="ECO:0000256" key="1">
    <source>
        <dbReference type="ARBA" id="ARBA00022723"/>
    </source>
</evidence>
<dbReference type="PANTHER" id="PTHR42783:SF3">
    <property type="entry name" value="GLUTAMATE SYNTHASE [NADPH] SMALL CHAIN-RELATED"/>
    <property type="match status" value="1"/>
</dbReference>
<dbReference type="RefSeq" id="WP_243067929.1">
    <property type="nucleotide sequence ID" value="NZ_JAIVFK010000045.1"/>
</dbReference>
<keyword evidence="3" id="KW-0411">Iron-sulfur</keyword>
<dbReference type="PROSITE" id="PS00198">
    <property type="entry name" value="4FE4S_FER_1"/>
    <property type="match status" value="1"/>
</dbReference>
<dbReference type="Pfam" id="PF14691">
    <property type="entry name" value="Fer4_20"/>
    <property type="match status" value="1"/>
</dbReference>
<dbReference type="InterPro" id="IPR023753">
    <property type="entry name" value="FAD/NAD-binding_dom"/>
</dbReference>
<dbReference type="Proteomes" id="UP001139104">
    <property type="component" value="Unassembled WGS sequence"/>
</dbReference>
<dbReference type="Gene3D" id="3.30.70.20">
    <property type="match status" value="1"/>
</dbReference>
<feature type="domain" description="4Fe-4S ferredoxin-type" evidence="4">
    <location>
        <begin position="621"/>
        <end position="650"/>
    </location>
</feature>
<evidence type="ECO:0000313" key="5">
    <source>
        <dbReference type="EMBL" id="MCI4684014.1"/>
    </source>
</evidence>